<organism evidence="6 7">
    <name type="scientific">Chromobacterium amazonense</name>
    <dbReference type="NCBI Taxonomy" id="1382803"/>
    <lineage>
        <taxon>Bacteria</taxon>
        <taxon>Pseudomonadati</taxon>
        <taxon>Pseudomonadota</taxon>
        <taxon>Betaproteobacteria</taxon>
        <taxon>Neisseriales</taxon>
        <taxon>Chromobacteriaceae</taxon>
        <taxon>Chromobacterium</taxon>
    </lineage>
</organism>
<keyword evidence="3" id="KW-0238">DNA-binding</keyword>
<keyword evidence="2" id="KW-0805">Transcription regulation</keyword>
<comment type="caution">
    <text evidence="6">The sequence shown here is derived from an EMBL/GenBank/DDBJ whole genome shotgun (WGS) entry which is preliminary data.</text>
</comment>
<dbReference type="PROSITE" id="PS50931">
    <property type="entry name" value="HTH_LYSR"/>
    <property type="match status" value="1"/>
</dbReference>
<dbReference type="Pfam" id="PF03466">
    <property type="entry name" value="LysR_substrate"/>
    <property type="match status" value="1"/>
</dbReference>
<dbReference type="InterPro" id="IPR036388">
    <property type="entry name" value="WH-like_DNA-bd_sf"/>
</dbReference>
<dbReference type="OrthoDB" id="9178040at2"/>
<dbReference type="GO" id="GO:0006351">
    <property type="term" value="P:DNA-templated transcription"/>
    <property type="evidence" value="ECO:0007669"/>
    <property type="project" value="TreeGrafter"/>
</dbReference>
<dbReference type="SUPFAM" id="SSF53850">
    <property type="entry name" value="Periplasmic binding protein-like II"/>
    <property type="match status" value="1"/>
</dbReference>
<feature type="domain" description="HTH lysR-type" evidence="5">
    <location>
        <begin position="4"/>
        <end position="61"/>
    </location>
</feature>
<dbReference type="RefSeq" id="WP_106076952.1">
    <property type="nucleotide sequence ID" value="NZ_MTBD01000026.1"/>
</dbReference>
<dbReference type="PANTHER" id="PTHR30537">
    <property type="entry name" value="HTH-TYPE TRANSCRIPTIONAL REGULATOR"/>
    <property type="match status" value="1"/>
</dbReference>
<dbReference type="EMBL" id="MTBD01000026">
    <property type="protein sequence ID" value="PRP70309.1"/>
    <property type="molecule type" value="Genomic_DNA"/>
</dbReference>
<evidence type="ECO:0000256" key="4">
    <source>
        <dbReference type="ARBA" id="ARBA00023163"/>
    </source>
</evidence>
<dbReference type="Pfam" id="PF00126">
    <property type="entry name" value="HTH_1"/>
    <property type="match status" value="1"/>
</dbReference>
<proteinExistence type="inferred from homology"/>
<dbReference type="InterPro" id="IPR000847">
    <property type="entry name" value="LysR_HTH_N"/>
</dbReference>
<sequence length="298" mass="32908">MPFDRLNDLHLFQDASLLGSFSAAGRKHGLSPAAASACIQRMEEALGVRLFERTTRRLRLTEAGETYLAYCRQALDLLAEGENQLQREHSQLSGAIRLSAPSDLGRNRLLDCLDRFSAIHPEVHFSLSLSDTPADLIGDDIDLAIRYGMPADSSLVARQLAASRRVVCAAPALLQTLGAPSRPQDLTGLPTLTLTTGHGPMNEWRYRDGGEIRSLRLQRTRQSNDGEVIRRWALQGHGFAYKSQLDIAADLAAGRLVTVLDDFFTEPAPLHLLYPGHRLQPARVRRLIDFLLAELSPA</sequence>
<evidence type="ECO:0000256" key="3">
    <source>
        <dbReference type="ARBA" id="ARBA00023125"/>
    </source>
</evidence>
<dbReference type="InterPro" id="IPR036390">
    <property type="entry name" value="WH_DNA-bd_sf"/>
</dbReference>
<accession>A0A2S9X3K2</accession>
<evidence type="ECO:0000256" key="1">
    <source>
        <dbReference type="ARBA" id="ARBA00009437"/>
    </source>
</evidence>
<dbReference type="InterPro" id="IPR005119">
    <property type="entry name" value="LysR_subst-bd"/>
</dbReference>
<dbReference type="Gene3D" id="1.10.10.10">
    <property type="entry name" value="Winged helix-like DNA-binding domain superfamily/Winged helix DNA-binding domain"/>
    <property type="match status" value="1"/>
</dbReference>
<dbReference type="FunFam" id="1.10.10.10:FF:000001">
    <property type="entry name" value="LysR family transcriptional regulator"/>
    <property type="match status" value="1"/>
</dbReference>
<gene>
    <name evidence="6" type="ORF">BUE93_11655</name>
</gene>
<keyword evidence="4" id="KW-0804">Transcription</keyword>
<name>A0A2S9X3K2_9NEIS</name>
<dbReference type="FunFam" id="3.40.190.290:FF:000001">
    <property type="entry name" value="Transcriptional regulator, LysR family"/>
    <property type="match status" value="1"/>
</dbReference>
<reference evidence="6 7" key="1">
    <citation type="submission" date="2017-01" db="EMBL/GenBank/DDBJ databases">
        <title>New insights into the genetic diversity of Chromobacterium isolated from tropical freshwater lake.</title>
        <authorList>
            <person name="Santos A.B."/>
            <person name="Nascimento A.M."/>
            <person name="Da Silva P.C."/>
        </authorList>
    </citation>
    <scope>NUCLEOTIDE SEQUENCE [LARGE SCALE GENOMIC DNA]</scope>
    <source>
        <strain evidence="6 7">56AF</strain>
    </source>
</reference>
<protein>
    <submittedName>
        <fullName evidence="6">LysR family transcriptional regulator</fullName>
    </submittedName>
</protein>
<evidence type="ECO:0000313" key="6">
    <source>
        <dbReference type="EMBL" id="PRP70309.1"/>
    </source>
</evidence>
<evidence type="ECO:0000256" key="2">
    <source>
        <dbReference type="ARBA" id="ARBA00023015"/>
    </source>
</evidence>
<dbReference type="PANTHER" id="PTHR30537:SF21">
    <property type="entry name" value="HTH-TYPE TRANSCRIPTIONAL REGULATOR SINR-RELATED"/>
    <property type="match status" value="1"/>
</dbReference>
<dbReference type="InterPro" id="IPR058163">
    <property type="entry name" value="LysR-type_TF_proteobact-type"/>
</dbReference>
<dbReference type="AlphaFoldDB" id="A0A2S9X3K2"/>
<comment type="similarity">
    <text evidence="1">Belongs to the LysR transcriptional regulatory family.</text>
</comment>
<dbReference type="CDD" id="cd08422">
    <property type="entry name" value="PBP2_CrgA_like"/>
    <property type="match status" value="1"/>
</dbReference>
<dbReference type="GO" id="GO:0003700">
    <property type="term" value="F:DNA-binding transcription factor activity"/>
    <property type="evidence" value="ECO:0007669"/>
    <property type="project" value="InterPro"/>
</dbReference>
<evidence type="ECO:0000313" key="7">
    <source>
        <dbReference type="Proteomes" id="UP000239469"/>
    </source>
</evidence>
<dbReference type="GO" id="GO:0043565">
    <property type="term" value="F:sequence-specific DNA binding"/>
    <property type="evidence" value="ECO:0007669"/>
    <property type="project" value="TreeGrafter"/>
</dbReference>
<dbReference type="SUPFAM" id="SSF46785">
    <property type="entry name" value="Winged helix' DNA-binding domain"/>
    <property type="match status" value="1"/>
</dbReference>
<dbReference type="Proteomes" id="UP000239469">
    <property type="component" value="Unassembled WGS sequence"/>
</dbReference>
<evidence type="ECO:0000259" key="5">
    <source>
        <dbReference type="PROSITE" id="PS50931"/>
    </source>
</evidence>
<dbReference type="Gene3D" id="3.40.190.290">
    <property type="match status" value="1"/>
</dbReference>